<evidence type="ECO:0000313" key="15">
    <source>
        <dbReference type="Proteomes" id="UP000316726"/>
    </source>
</evidence>
<keyword evidence="5" id="KW-0999">Mitochondrion inner membrane</keyword>
<dbReference type="InterPro" id="IPR000872">
    <property type="entry name" value="Tafazzin"/>
</dbReference>
<dbReference type="EMBL" id="CP031040">
    <property type="protein sequence ID" value="QDZ22237.1"/>
    <property type="molecule type" value="Genomic_DNA"/>
</dbReference>
<keyword evidence="6" id="KW-0443">Lipid metabolism</keyword>
<evidence type="ECO:0000256" key="1">
    <source>
        <dbReference type="ARBA" id="ARBA00004137"/>
    </source>
</evidence>
<evidence type="ECO:0000256" key="7">
    <source>
        <dbReference type="ARBA" id="ARBA00023128"/>
    </source>
</evidence>
<gene>
    <name evidence="14" type="ORF">A3770_07p47550</name>
</gene>
<evidence type="ECO:0000313" key="14">
    <source>
        <dbReference type="EMBL" id="QDZ22237.1"/>
    </source>
</evidence>
<evidence type="ECO:0000256" key="9">
    <source>
        <dbReference type="ARBA" id="ARBA00023315"/>
    </source>
</evidence>
<evidence type="ECO:0000256" key="2">
    <source>
        <dbReference type="ARBA" id="ARBA00010524"/>
    </source>
</evidence>
<keyword evidence="4" id="KW-1000">Mitochondrion outer membrane</keyword>
<dbReference type="PRINTS" id="PR00979">
    <property type="entry name" value="TAFAZZIN"/>
</dbReference>
<evidence type="ECO:0000256" key="3">
    <source>
        <dbReference type="ARBA" id="ARBA00022679"/>
    </source>
</evidence>
<evidence type="ECO:0000256" key="8">
    <source>
        <dbReference type="ARBA" id="ARBA00023136"/>
    </source>
</evidence>
<feature type="domain" description="Phospholipid/glycerol acyltransferase" evidence="13">
    <location>
        <begin position="211"/>
        <end position="362"/>
    </location>
</feature>
<feature type="region of interest" description="Disordered" evidence="12">
    <location>
        <begin position="39"/>
        <end position="62"/>
    </location>
</feature>
<dbReference type="PANTHER" id="PTHR12497">
    <property type="entry name" value="TAZ PROTEIN TAFAZZIN"/>
    <property type="match status" value="1"/>
</dbReference>
<dbReference type="PANTHER" id="PTHR12497:SF0">
    <property type="entry name" value="TAFAZZIN"/>
    <property type="match status" value="1"/>
</dbReference>
<comment type="subcellular location">
    <subcellularLocation>
        <location evidence="1">Mitochondrion inner membrane</location>
        <topology evidence="1">Peripheral membrane protein</topology>
        <orientation evidence="1">Intermembrane side</orientation>
    </subcellularLocation>
    <subcellularLocation>
        <location evidence="10">Mitochondrion outer membrane</location>
        <topology evidence="10">Peripheral membrane protein</topology>
        <orientation evidence="10">Intermembrane side</orientation>
    </subcellularLocation>
</comment>
<evidence type="ECO:0000256" key="11">
    <source>
        <dbReference type="ARBA" id="ARBA00047906"/>
    </source>
</evidence>
<reference evidence="14 15" key="1">
    <citation type="submission" date="2018-07" db="EMBL/GenBank/DDBJ databases">
        <title>The complete nuclear genome of the prasinophyte Chloropicon primus (CCMP1205).</title>
        <authorList>
            <person name="Pombert J.-F."/>
            <person name="Otis C."/>
            <person name="Turmel M."/>
            <person name="Lemieux C."/>
        </authorList>
    </citation>
    <scope>NUCLEOTIDE SEQUENCE [LARGE SCALE GENOMIC DNA]</scope>
    <source>
        <strain evidence="14 15">CCMP1205</strain>
    </source>
</reference>
<dbReference type="GO" id="GO:0005743">
    <property type="term" value="C:mitochondrial inner membrane"/>
    <property type="evidence" value="ECO:0007669"/>
    <property type="project" value="UniProtKB-SubCell"/>
</dbReference>
<keyword evidence="8" id="KW-0472">Membrane</keyword>
<dbReference type="InterPro" id="IPR002123">
    <property type="entry name" value="Plipid/glycerol_acylTrfase"/>
</dbReference>
<dbReference type="GO" id="GO:0005741">
    <property type="term" value="C:mitochondrial outer membrane"/>
    <property type="evidence" value="ECO:0007669"/>
    <property type="project" value="UniProtKB-SubCell"/>
</dbReference>
<feature type="compositionally biased region" description="Basic and acidic residues" evidence="12">
    <location>
        <begin position="122"/>
        <end position="132"/>
    </location>
</feature>
<dbReference type="Proteomes" id="UP000316726">
    <property type="component" value="Chromosome 7"/>
</dbReference>
<dbReference type="SUPFAM" id="SSF69593">
    <property type="entry name" value="Glycerol-3-phosphate (1)-acyltransferase"/>
    <property type="match status" value="1"/>
</dbReference>
<dbReference type="STRING" id="1764295.A0A5B8MP92"/>
<evidence type="ECO:0000259" key="13">
    <source>
        <dbReference type="SMART" id="SM00563"/>
    </source>
</evidence>
<keyword evidence="3" id="KW-0808">Transferase</keyword>
<comment type="similarity">
    <text evidence="2">Belongs to the taffazin family.</text>
</comment>
<dbReference type="AlphaFoldDB" id="A0A5B8MP92"/>
<keyword evidence="9" id="KW-0012">Acyltransferase</keyword>
<dbReference type="OrthoDB" id="193467at2759"/>
<evidence type="ECO:0000256" key="10">
    <source>
        <dbReference type="ARBA" id="ARBA00024323"/>
    </source>
</evidence>
<dbReference type="Pfam" id="PF01553">
    <property type="entry name" value="Acyltransferase"/>
    <property type="match status" value="1"/>
</dbReference>
<name>A0A5B8MP92_9CHLO</name>
<protein>
    <submittedName>
        <fullName evidence="14">Tafazzin</fullName>
    </submittedName>
</protein>
<keyword evidence="7" id="KW-0496">Mitochondrion</keyword>
<feature type="region of interest" description="Disordered" evidence="12">
    <location>
        <begin position="122"/>
        <end position="142"/>
    </location>
</feature>
<evidence type="ECO:0000256" key="6">
    <source>
        <dbReference type="ARBA" id="ARBA00023098"/>
    </source>
</evidence>
<dbReference type="GO" id="GO:0008374">
    <property type="term" value="F:O-acyltransferase activity"/>
    <property type="evidence" value="ECO:0007669"/>
    <property type="project" value="TreeGrafter"/>
</dbReference>
<evidence type="ECO:0000256" key="5">
    <source>
        <dbReference type="ARBA" id="ARBA00022792"/>
    </source>
</evidence>
<dbReference type="GO" id="GO:0006644">
    <property type="term" value="P:phospholipid metabolic process"/>
    <property type="evidence" value="ECO:0007669"/>
    <property type="project" value="InterPro"/>
</dbReference>
<sequence>MVGGGASVGLVPLVKNHYREMLREHVRLKQQLVIQFQQNKKKKTTTTTSKRKTKASAATASASTSVSAQAIERVRSQGEWQDGQLFSPEVGKALRYGTKYAPTSAVRKAWVKMQECFVQGRESESKKTEEVSSGRSSQGKRAASGVFRSPYAGTDYKTMTEVDSSLLRYVLLKAVGRFCQFWSSAMMNSCEISGREIMHKAILGREEGQALITVSNHVSAIDDPFVTSLLVPEEALKPMESNRVRWVMCATDRCFKSKLSSAFFKAVQVLPVERGSGLNQTSMKVASKLMSKGGWIHVFPEGTRSTTGEMLKMKPGVGQLVVNTVKELKGGRCCGDAAMAEDTEALVASKSPVIVPYYHQGMGELMGKGMKFPSVGTDLDVLVGEPIEIGDLVESFVAGNMTEREMRRSVLTRIETALHQLKEKSENEDFQVTYNNAGRYRDATSAYRGEEPTAKGLEGVRDMWAKLAPLSAQALLEELLEESEAEESSRGSVAALAM</sequence>
<evidence type="ECO:0000256" key="4">
    <source>
        <dbReference type="ARBA" id="ARBA00022787"/>
    </source>
</evidence>
<comment type="catalytic activity">
    <reaction evidence="11">
        <text>1'-[1,2-diacyl-sn-glycero-3-phospho],3'-[1-acyl-sn-glycero-3-phospho]-glycerol + a 1,2-diacyl-sn-glycero-3-phosphocholine = a cardiolipin + a 1-acyl-sn-glycero-3-phosphocholine</text>
        <dbReference type="Rhea" id="RHEA:33731"/>
        <dbReference type="ChEBI" id="CHEBI:57643"/>
        <dbReference type="ChEBI" id="CHEBI:58168"/>
        <dbReference type="ChEBI" id="CHEBI:62237"/>
        <dbReference type="ChEBI" id="CHEBI:64743"/>
    </reaction>
    <physiologicalReaction direction="left-to-right" evidence="11">
        <dbReference type="Rhea" id="RHEA:33732"/>
    </physiologicalReaction>
    <physiologicalReaction direction="right-to-left" evidence="11">
        <dbReference type="Rhea" id="RHEA:33733"/>
    </physiologicalReaction>
</comment>
<dbReference type="CDD" id="cd07989">
    <property type="entry name" value="LPLAT_AGPAT-like"/>
    <property type="match status" value="1"/>
</dbReference>
<proteinExistence type="inferred from homology"/>
<accession>A0A5B8MP92</accession>
<keyword evidence="15" id="KW-1185">Reference proteome</keyword>
<organism evidence="14 15">
    <name type="scientific">Chloropicon primus</name>
    <dbReference type="NCBI Taxonomy" id="1764295"/>
    <lineage>
        <taxon>Eukaryota</taxon>
        <taxon>Viridiplantae</taxon>
        <taxon>Chlorophyta</taxon>
        <taxon>Chloropicophyceae</taxon>
        <taxon>Chloropicales</taxon>
        <taxon>Chloropicaceae</taxon>
        <taxon>Chloropicon</taxon>
    </lineage>
</organism>
<evidence type="ECO:0000256" key="12">
    <source>
        <dbReference type="SAM" id="MobiDB-lite"/>
    </source>
</evidence>
<feature type="compositionally biased region" description="Basic residues" evidence="12">
    <location>
        <begin position="39"/>
        <end position="54"/>
    </location>
</feature>
<dbReference type="SMART" id="SM00563">
    <property type="entry name" value="PlsC"/>
    <property type="match status" value="1"/>
</dbReference>